<organism evidence="1 2">
    <name type="scientific">Candidatus Gallipaludibacter merdavium</name>
    <dbReference type="NCBI Taxonomy" id="2840839"/>
    <lineage>
        <taxon>Bacteria</taxon>
        <taxon>Pseudomonadati</taxon>
        <taxon>Bacteroidota</taxon>
        <taxon>Bacteroidia</taxon>
        <taxon>Bacteroidales</taxon>
        <taxon>Candidatus Gallipaludibacter</taxon>
    </lineage>
</organism>
<accession>A0A9D9HS39</accession>
<name>A0A9D9HS39_9BACT</name>
<reference evidence="1" key="2">
    <citation type="journal article" date="2021" name="PeerJ">
        <title>Extensive microbial diversity within the chicken gut microbiome revealed by metagenomics and culture.</title>
        <authorList>
            <person name="Gilroy R."/>
            <person name="Ravi A."/>
            <person name="Getino M."/>
            <person name="Pursley I."/>
            <person name="Horton D.L."/>
            <person name="Alikhan N.F."/>
            <person name="Baker D."/>
            <person name="Gharbi K."/>
            <person name="Hall N."/>
            <person name="Watson M."/>
            <person name="Adriaenssens E.M."/>
            <person name="Foster-Nyarko E."/>
            <person name="Jarju S."/>
            <person name="Secka A."/>
            <person name="Antonio M."/>
            <person name="Oren A."/>
            <person name="Chaudhuri R.R."/>
            <person name="La Ragione R."/>
            <person name="Hildebrand F."/>
            <person name="Pallen M.J."/>
        </authorList>
    </citation>
    <scope>NUCLEOTIDE SEQUENCE</scope>
    <source>
        <strain evidence="1">G3-3990</strain>
    </source>
</reference>
<dbReference type="EMBL" id="JADIMG010000028">
    <property type="protein sequence ID" value="MBO8459216.1"/>
    <property type="molecule type" value="Genomic_DNA"/>
</dbReference>
<dbReference type="AlphaFoldDB" id="A0A9D9HS39"/>
<proteinExistence type="predicted"/>
<reference evidence="1" key="1">
    <citation type="submission" date="2020-10" db="EMBL/GenBank/DDBJ databases">
        <authorList>
            <person name="Gilroy R."/>
        </authorList>
    </citation>
    <scope>NUCLEOTIDE SEQUENCE</scope>
    <source>
        <strain evidence="1">G3-3990</strain>
    </source>
</reference>
<evidence type="ECO:0000313" key="1">
    <source>
        <dbReference type="EMBL" id="MBO8459216.1"/>
    </source>
</evidence>
<gene>
    <name evidence="1" type="ORF">IAA73_02645</name>
</gene>
<comment type="caution">
    <text evidence="1">The sequence shown here is derived from an EMBL/GenBank/DDBJ whole genome shotgun (WGS) entry which is preliminary data.</text>
</comment>
<dbReference type="Proteomes" id="UP000823641">
    <property type="component" value="Unassembled WGS sequence"/>
</dbReference>
<evidence type="ECO:0000313" key="2">
    <source>
        <dbReference type="Proteomes" id="UP000823641"/>
    </source>
</evidence>
<sequence length="56" mass="6556">MSECIRCKAMKVRAFIVNDRACILIAAQQIVYYDTLFFKDGKETNNKRNMQAAIFY</sequence>
<protein>
    <submittedName>
        <fullName evidence="1">Uncharacterized protein</fullName>
    </submittedName>
</protein>